<dbReference type="Gene3D" id="3.40.50.1820">
    <property type="entry name" value="alpha/beta hydrolase"/>
    <property type="match status" value="1"/>
</dbReference>
<dbReference type="PANTHER" id="PTHR48081:SF13">
    <property type="entry name" value="ALPHA_BETA HYDROLASE"/>
    <property type="match status" value="1"/>
</dbReference>
<evidence type="ECO:0000313" key="5">
    <source>
        <dbReference type="Proteomes" id="UP000008639"/>
    </source>
</evidence>
<dbReference type="InterPro" id="IPR029058">
    <property type="entry name" value="AB_hydrolase_fold"/>
</dbReference>
<dbReference type="OrthoDB" id="9803828at2"/>
<reference evidence="4 5" key="1">
    <citation type="journal article" date="2011" name="Stand. Genomic Sci.">
        <title>Complete genome sequence of Arthrobacter phenanthrenivorans type strain (Sphe3).</title>
        <authorList>
            <person name="Kallimanis A."/>
            <person name="Labutti K.M."/>
            <person name="Lapidus A."/>
            <person name="Clum A."/>
            <person name="Lykidis A."/>
            <person name="Mavromatis K."/>
            <person name="Pagani I."/>
            <person name="Liolios K."/>
            <person name="Ivanova N."/>
            <person name="Goodwin L."/>
            <person name="Pitluck S."/>
            <person name="Chen A."/>
            <person name="Palaniappan K."/>
            <person name="Markowitz V."/>
            <person name="Bristow J."/>
            <person name="Velentzas A.D."/>
            <person name="Perisynakis A."/>
            <person name="Ouzounis C.C."/>
            <person name="Kyrpides N.C."/>
            <person name="Koukkou A.I."/>
            <person name="Drainas C."/>
        </authorList>
    </citation>
    <scope>NUCLEOTIDE SEQUENCE [LARGE SCALE GENOMIC DNA]</scope>
    <source>
        <strain evidence="5">DSM 18606 / JCM 16027 / LMG 23796 / Sphe3</strain>
    </source>
</reference>
<dbReference type="InterPro" id="IPR049492">
    <property type="entry name" value="BD-FAE-like_dom"/>
</dbReference>
<dbReference type="InterPro" id="IPR050300">
    <property type="entry name" value="GDXG_lipolytic_enzyme"/>
</dbReference>
<organism evidence="4 5">
    <name type="scientific">Pseudarthrobacter phenanthrenivorans (strain DSM 18606 / JCM 16027 / LMG 23796 / Sphe3)</name>
    <name type="common">Arthrobacter phenanthrenivorans</name>
    <dbReference type="NCBI Taxonomy" id="930171"/>
    <lineage>
        <taxon>Bacteria</taxon>
        <taxon>Bacillati</taxon>
        <taxon>Actinomycetota</taxon>
        <taxon>Actinomycetes</taxon>
        <taxon>Micrococcales</taxon>
        <taxon>Micrococcaceae</taxon>
        <taxon>Pseudarthrobacter</taxon>
    </lineage>
</organism>
<feature type="domain" description="BD-FAE-like" evidence="3">
    <location>
        <begin position="68"/>
        <end position="291"/>
    </location>
</feature>
<dbReference type="eggNOG" id="COG0657">
    <property type="taxonomic scope" value="Bacteria"/>
</dbReference>
<evidence type="ECO:0000256" key="1">
    <source>
        <dbReference type="ARBA" id="ARBA00022801"/>
    </source>
</evidence>
<dbReference type="EMBL" id="CP002379">
    <property type="protein sequence ID" value="ADX72856.1"/>
    <property type="molecule type" value="Genomic_DNA"/>
</dbReference>
<name>F0MAI8_PSEPM</name>
<feature type="compositionally biased region" description="Polar residues" evidence="2">
    <location>
        <begin position="1"/>
        <end position="10"/>
    </location>
</feature>
<gene>
    <name evidence="4" type="ordered locus">Asphe3_16990</name>
</gene>
<dbReference type="HOGENOM" id="CLU_012494_4_0_11"/>
<dbReference type="Proteomes" id="UP000008639">
    <property type="component" value="Chromosome"/>
</dbReference>
<evidence type="ECO:0000313" key="4">
    <source>
        <dbReference type="EMBL" id="ADX72856.1"/>
    </source>
</evidence>
<protein>
    <submittedName>
        <fullName evidence="4">Esterase/lipase</fullName>
    </submittedName>
</protein>
<keyword evidence="1" id="KW-0378">Hydrolase</keyword>
<dbReference type="AlphaFoldDB" id="F0MAI8"/>
<proteinExistence type="predicted"/>
<evidence type="ECO:0000256" key="2">
    <source>
        <dbReference type="SAM" id="MobiDB-lite"/>
    </source>
</evidence>
<dbReference type="SUPFAM" id="SSF53474">
    <property type="entry name" value="alpha/beta-Hydrolases"/>
    <property type="match status" value="1"/>
</dbReference>
<sequence>MSISETTEACDTTRVDPARPDPARPGGVDVPPFPVFDPPGVPEDVSDVSAVRREVTYAKAIGFRPLKMDIWLPRQAGASVPLVVWIHGGAFQLGDRRELPPTFAPDSVFRLLNEAGIACATVDYRHSLEAPFPAQLHDLKAAVRYLREFAADLGVDPERFGAWGESAGGHLAALLGLAGGREDLHGGLGVQGHSSSVSAVVDFYGVSSLVDIPPISMPPGLFPPALTAAVPAGMSLQPEQMLVGGSKDPALLAAASPVSYVTAEAPPFLLIHGDSDGLVPHSQTDLLAAALAGAGVEHEVVTVKGGDHCFFGAEDQLDAILAAAVGFFAAKLGRR</sequence>
<accession>F0MAI8</accession>
<dbReference type="Pfam" id="PF20434">
    <property type="entry name" value="BD-FAE"/>
    <property type="match status" value="1"/>
</dbReference>
<dbReference type="PANTHER" id="PTHR48081">
    <property type="entry name" value="AB HYDROLASE SUPERFAMILY PROTEIN C4A8.06C"/>
    <property type="match status" value="1"/>
</dbReference>
<dbReference type="GO" id="GO:0016787">
    <property type="term" value="F:hydrolase activity"/>
    <property type="evidence" value="ECO:0007669"/>
    <property type="project" value="UniProtKB-KW"/>
</dbReference>
<feature type="region of interest" description="Disordered" evidence="2">
    <location>
        <begin position="1"/>
        <end position="36"/>
    </location>
</feature>
<feature type="compositionally biased region" description="Basic and acidic residues" evidence="2">
    <location>
        <begin position="11"/>
        <end position="22"/>
    </location>
</feature>
<dbReference type="RefSeq" id="WP_013600788.1">
    <property type="nucleotide sequence ID" value="NC_015145.1"/>
</dbReference>
<dbReference type="KEGG" id="apn:Asphe3_16990"/>
<evidence type="ECO:0000259" key="3">
    <source>
        <dbReference type="Pfam" id="PF20434"/>
    </source>
</evidence>
<dbReference type="STRING" id="930171.Asphe3_16990"/>